<keyword evidence="1" id="KW-0732">Signal</keyword>
<name>A0A140NK35_PROSM</name>
<dbReference type="EMBL" id="CP003488">
    <property type="protein sequence ID" value="AFH92352.1"/>
    <property type="molecule type" value="Genomic_DNA"/>
</dbReference>
<dbReference type="RefSeq" id="WP_004921080.1">
    <property type="nucleotide sequence ID" value="NC_017731.1"/>
</dbReference>
<feature type="chain" id="PRO_5007303767" description="Porin" evidence="1">
    <location>
        <begin position="24"/>
        <end position="182"/>
    </location>
</feature>
<dbReference type="Pfam" id="PF07437">
    <property type="entry name" value="YfaZ"/>
    <property type="match status" value="1"/>
</dbReference>
<reference evidence="3" key="2">
    <citation type="submission" date="2012-04" db="EMBL/GenBank/DDBJ databases">
        <title>Complete genome sequence of Providencia stuartii clinical isolate MRSN 2154.</title>
        <authorList>
            <person name="Clifford R.J."/>
            <person name="Hang J."/>
            <person name="Riley M.C."/>
            <person name="Onmus-Leone F."/>
            <person name="Kuschner R.A."/>
            <person name="Lesho E.P."/>
            <person name="Waterman P.E."/>
        </authorList>
    </citation>
    <scope>NUCLEOTIDE SEQUENCE [LARGE SCALE GENOMIC DNA]</scope>
    <source>
        <strain evidence="3">MRSN 2154</strain>
    </source>
</reference>
<proteinExistence type="predicted"/>
<dbReference type="KEGG" id="psi:S70_02290"/>
<protein>
    <recommendedName>
        <fullName evidence="4">Porin</fullName>
    </recommendedName>
</protein>
<gene>
    <name evidence="2" type="ordered locus">S70_02290</name>
</gene>
<dbReference type="OrthoDB" id="6506259at2"/>
<dbReference type="HOGENOM" id="CLU_128134_1_0_6"/>
<dbReference type="AlphaFoldDB" id="A0A140NK35"/>
<reference evidence="2 3" key="1">
    <citation type="journal article" date="2012" name="J. Bacteriol.">
        <title>Complete Genome Sequence of Providencia stuartii Clinical Isolate MRSN 2154.</title>
        <authorList>
            <person name="Clifford R.J."/>
            <person name="Hang J."/>
            <person name="Riley M.C."/>
            <person name="Onmus-Leone F."/>
            <person name="Kuschner R.A."/>
            <person name="Lesho E.P."/>
            <person name="Waterman P.E."/>
        </authorList>
    </citation>
    <scope>NUCLEOTIDE SEQUENCE [LARGE SCALE GENOMIC DNA]</scope>
    <source>
        <strain evidence="2 3">MRSN 2154</strain>
    </source>
</reference>
<evidence type="ECO:0008006" key="4">
    <source>
        <dbReference type="Google" id="ProtNLM"/>
    </source>
</evidence>
<evidence type="ECO:0000313" key="3">
    <source>
        <dbReference type="Proteomes" id="UP000005012"/>
    </source>
</evidence>
<sequence length="182" mass="18652">MRKGLFLVAAAASSMMFVGAAQAVSVNANVGKHYTELNAGIGTKGAGLAFDGSWARSDHDGQMGSLGATFGLPLGPFSAYVGGKALYLSPEDNKDGMALAGGAGLGWQVMPSLNIYGEAYGAPASLTSGSQSYTEAKVGARYTVFKPLSVDAGYRVIDIKGTHDNPSNKIADGWYVGAGLSF</sequence>
<evidence type="ECO:0000313" key="2">
    <source>
        <dbReference type="EMBL" id="AFH92352.1"/>
    </source>
</evidence>
<dbReference type="InterPro" id="IPR011250">
    <property type="entry name" value="OMP/PagP_B-barrel"/>
</dbReference>
<dbReference type="InterPro" id="IPR009998">
    <property type="entry name" value="YfaZ"/>
</dbReference>
<accession>A0A140NK35</accession>
<organism evidence="2 3">
    <name type="scientific">Providencia stuartii (strain MRSN 2154)</name>
    <dbReference type="NCBI Taxonomy" id="1157951"/>
    <lineage>
        <taxon>Bacteria</taxon>
        <taxon>Pseudomonadati</taxon>
        <taxon>Pseudomonadota</taxon>
        <taxon>Gammaproteobacteria</taxon>
        <taxon>Enterobacterales</taxon>
        <taxon>Morganellaceae</taxon>
        <taxon>Providencia</taxon>
    </lineage>
</organism>
<evidence type="ECO:0000256" key="1">
    <source>
        <dbReference type="SAM" id="SignalP"/>
    </source>
</evidence>
<dbReference type="PATRIC" id="fig|1157951.4.peg.453"/>
<dbReference type="SUPFAM" id="SSF56925">
    <property type="entry name" value="OMPA-like"/>
    <property type="match status" value="1"/>
</dbReference>
<dbReference type="Proteomes" id="UP000005012">
    <property type="component" value="Chromosome"/>
</dbReference>
<feature type="signal peptide" evidence="1">
    <location>
        <begin position="1"/>
        <end position="23"/>
    </location>
</feature>
<dbReference type="GeneID" id="93518813"/>